<evidence type="ECO:0000313" key="2">
    <source>
        <dbReference type="WBParaSite" id="Csp11.Scaffold630.g18130.t1"/>
    </source>
</evidence>
<reference evidence="2" key="1">
    <citation type="submission" date="2016-11" db="UniProtKB">
        <authorList>
            <consortium name="WormBaseParasite"/>
        </authorList>
    </citation>
    <scope>IDENTIFICATION</scope>
</reference>
<sequence>MKGWLKRGFYEEDPFIYHLDTKGIRKHLVSHPEDPMVLLNVSCMDDDDDDDRTKIRGRIKSKWNSNRVTTHVVRNETKM</sequence>
<dbReference type="AlphaFoldDB" id="A0A1I7UPS9"/>
<organism evidence="1 2">
    <name type="scientific">Caenorhabditis tropicalis</name>
    <dbReference type="NCBI Taxonomy" id="1561998"/>
    <lineage>
        <taxon>Eukaryota</taxon>
        <taxon>Metazoa</taxon>
        <taxon>Ecdysozoa</taxon>
        <taxon>Nematoda</taxon>
        <taxon>Chromadorea</taxon>
        <taxon>Rhabditida</taxon>
        <taxon>Rhabditina</taxon>
        <taxon>Rhabditomorpha</taxon>
        <taxon>Rhabditoidea</taxon>
        <taxon>Rhabditidae</taxon>
        <taxon>Peloderinae</taxon>
        <taxon>Caenorhabditis</taxon>
    </lineage>
</organism>
<protein>
    <submittedName>
        <fullName evidence="2">Ovule protein</fullName>
    </submittedName>
</protein>
<dbReference type="Proteomes" id="UP000095282">
    <property type="component" value="Unplaced"/>
</dbReference>
<proteinExistence type="predicted"/>
<evidence type="ECO:0000313" key="1">
    <source>
        <dbReference type="Proteomes" id="UP000095282"/>
    </source>
</evidence>
<dbReference type="WBParaSite" id="Csp11.Scaffold630.g18130.t1">
    <property type="protein sequence ID" value="Csp11.Scaffold630.g18130.t1"/>
    <property type="gene ID" value="Csp11.Scaffold630.g18130"/>
</dbReference>
<name>A0A1I7UPS9_9PELO</name>
<accession>A0A1I7UPS9</accession>
<keyword evidence="1" id="KW-1185">Reference proteome</keyword>